<keyword evidence="1" id="KW-0472">Membrane</keyword>
<gene>
    <name evidence="2" type="ORF">NCTC13184_04943</name>
</gene>
<keyword evidence="1" id="KW-1133">Transmembrane helix</keyword>
<dbReference type="RefSeq" id="WP_062962248.1">
    <property type="nucleotide sequence ID" value="NZ_JAJFOE010000001.1"/>
</dbReference>
<proteinExistence type="predicted"/>
<name>A0A378WYW7_9NOCA</name>
<feature type="transmembrane region" description="Helical" evidence="1">
    <location>
        <begin position="16"/>
        <end position="38"/>
    </location>
</feature>
<sequence length="353" mass="37446">MYQDFVRGTDRDQTRAVHLCAVVVIVAISVAVATIVIVQRWHRDDGLIVMNIDTPYVAPGVTEGTHVMLHGTTVGTVTELTRIAGEQVRLRIALQHQRIGGLTDAFDIDYRPENYFGVTAVNVVGGTGGMPLSSGLVVRRKPLGDFSMSTMIERGSLVVDGTLTRDMVDTLDKVVKYTDGLTPMVQTGIVVADRVAKTQRALPSASLSAFNDIAEVLPNFSREATAGLYGIFDTKYNHKSDGSFGVDDAYLDNAGAGLGLASGKLFGAAGALLASHGNELTPVVQAVQALTDTIPSVLADGSLTGKLQTLVVQYNRDFATSGPARTLQLRVVLDRLPALAAPLGLSTAQEPGR</sequence>
<evidence type="ECO:0000313" key="3">
    <source>
        <dbReference type="Proteomes" id="UP000255082"/>
    </source>
</evidence>
<dbReference type="EMBL" id="UGRU01000001">
    <property type="protein sequence ID" value="SUA46418.1"/>
    <property type="molecule type" value="Genomic_DNA"/>
</dbReference>
<accession>A0A378WYW7</accession>
<evidence type="ECO:0000313" key="2">
    <source>
        <dbReference type="EMBL" id="SUA46418.1"/>
    </source>
</evidence>
<reference evidence="2 3" key="1">
    <citation type="submission" date="2018-06" db="EMBL/GenBank/DDBJ databases">
        <authorList>
            <consortium name="Pathogen Informatics"/>
            <person name="Doyle S."/>
        </authorList>
    </citation>
    <scope>NUCLEOTIDE SEQUENCE [LARGE SCALE GENOMIC DNA]</scope>
    <source>
        <strain evidence="2 3">NCTC13184</strain>
    </source>
</reference>
<dbReference type="Proteomes" id="UP000255082">
    <property type="component" value="Unassembled WGS sequence"/>
</dbReference>
<dbReference type="OrthoDB" id="4367361at2"/>
<dbReference type="AlphaFoldDB" id="A0A378WYW7"/>
<keyword evidence="1" id="KW-0812">Transmembrane</keyword>
<evidence type="ECO:0000256" key="1">
    <source>
        <dbReference type="SAM" id="Phobius"/>
    </source>
</evidence>
<protein>
    <recommendedName>
        <fullName evidence="4">Virulence factor Mce family protein</fullName>
    </recommendedName>
</protein>
<evidence type="ECO:0008006" key="4">
    <source>
        <dbReference type="Google" id="ProtNLM"/>
    </source>
</evidence>
<organism evidence="2 3">
    <name type="scientific">Nocardia africana</name>
    <dbReference type="NCBI Taxonomy" id="134964"/>
    <lineage>
        <taxon>Bacteria</taxon>
        <taxon>Bacillati</taxon>
        <taxon>Actinomycetota</taxon>
        <taxon>Actinomycetes</taxon>
        <taxon>Mycobacteriales</taxon>
        <taxon>Nocardiaceae</taxon>
        <taxon>Nocardia</taxon>
    </lineage>
</organism>